<dbReference type="Pfam" id="PF00067">
    <property type="entry name" value="p450"/>
    <property type="match status" value="1"/>
</dbReference>
<dbReference type="GO" id="GO:0005789">
    <property type="term" value="C:endoplasmic reticulum membrane"/>
    <property type="evidence" value="ECO:0007669"/>
    <property type="project" value="UniProtKB-SubCell"/>
</dbReference>
<keyword evidence="12 14" id="KW-0472">Membrane</keyword>
<dbReference type="InterPro" id="IPR002401">
    <property type="entry name" value="Cyt_P450_E_grp-I"/>
</dbReference>
<keyword evidence="5 13" id="KW-0349">Heme</keyword>
<dbReference type="AlphaFoldDB" id="A0A8D8SAJ7"/>
<evidence type="ECO:0000256" key="7">
    <source>
        <dbReference type="ARBA" id="ARBA00022824"/>
    </source>
</evidence>
<name>A0A8D8SAJ7_9HEMI</name>
<keyword evidence="7" id="KW-0256">Endoplasmic reticulum</keyword>
<dbReference type="GO" id="GO:0005506">
    <property type="term" value="F:iron ion binding"/>
    <property type="evidence" value="ECO:0007669"/>
    <property type="project" value="InterPro"/>
</dbReference>
<evidence type="ECO:0000256" key="14">
    <source>
        <dbReference type="SAM" id="Phobius"/>
    </source>
</evidence>
<evidence type="ECO:0000256" key="12">
    <source>
        <dbReference type="ARBA" id="ARBA00023136"/>
    </source>
</evidence>
<protein>
    <submittedName>
        <fullName evidence="15">Cytochrome P450 4V2</fullName>
    </submittedName>
</protein>
<dbReference type="PANTHER" id="PTHR24291:SF189">
    <property type="entry name" value="CYTOCHROME P450 4C3-RELATED"/>
    <property type="match status" value="1"/>
</dbReference>
<keyword evidence="9" id="KW-0560">Oxidoreductase</keyword>
<dbReference type="InterPro" id="IPR050196">
    <property type="entry name" value="Cytochrome_P450_Monoox"/>
</dbReference>
<evidence type="ECO:0000256" key="8">
    <source>
        <dbReference type="ARBA" id="ARBA00022848"/>
    </source>
</evidence>
<keyword evidence="11" id="KW-0503">Monooxygenase</keyword>
<evidence type="ECO:0000256" key="9">
    <source>
        <dbReference type="ARBA" id="ARBA00023002"/>
    </source>
</evidence>
<dbReference type="PRINTS" id="PR00385">
    <property type="entry name" value="P450"/>
</dbReference>
<organism evidence="15">
    <name type="scientific">Cacopsylla melanoneura</name>
    <dbReference type="NCBI Taxonomy" id="428564"/>
    <lineage>
        <taxon>Eukaryota</taxon>
        <taxon>Metazoa</taxon>
        <taxon>Ecdysozoa</taxon>
        <taxon>Arthropoda</taxon>
        <taxon>Hexapoda</taxon>
        <taxon>Insecta</taxon>
        <taxon>Pterygota</taxon>
        <taxon>Neoptera</taxon>
        <taxon>Paraneoptera</taxon>
        <taxon>Hemiptera</taxon>
        <taxon>Sternorrhyncha</taxon>
        <taxon>Psylloidea</taxon>
        <taxon>Psyllidae</taxon>
        <taxon>Psyllinae</taxon>
        <taxon>Cacopsylla</taxon>
    </lineage>
</organism>
<evidence type="ECO:0000256" key="13">
    <source>
        <dbReference type="PIRSR" id="PIRSR602401-1"/>
    </source>
</evidence>
<dbReference type="PRINTS" id="PR00463">
    <property type="entry name" value="EP450I"/>
</dbReference>
<keyword evidence="8" id="KW-0492">Microsome</keyword>
<comment type="cofactor">
    <cofactor evidence="1 13">
        <name>heme</name>
        <dbReference type="ChEBI" id="CHEBI:30413"/>
    </cofactor>
</comment>
<dbReference type="GO" id="GO:0020037">
    <property type="term" value="F:heme binding"/>
    <property type="evidence" value="ECO:0007669"/>
    <property type="project" value="InterPro"/>
</dbReference>
<keyword evidence="14" id="KW-1133">Transmembrane helix</keyword>
<evidence type="ECO:0000256" key="5">
    <source>
        <dbReference type="ARBA" id="ARBA00022617"/>
    </source>
</evidence>
<feature type="binding site" description="axial binding residue" evidence="13">
    <location>
        <position position="452"/>
    </location>
    <ligand>
        <name>heme</name>
        <dbReference type="ChEBI" id="CHEBI:30413"/>
    </ligand>
    <ligandPart>
        <name>Fe</name>
        <dbReference type="ChEBI" id="CHEBI:18248"/>
    </ligandPart>
</feature>
<dbReference type="InterPro" id="IPR001128">
    <property type="entry name" value="Cyt_P450"/>
</dbReference>
<evidence type="ECO:0000256" key="4">
    <source>
        <dbReference type="ARBA" id="ARBA00010617"/>
    </source>
</evidence>
<dbReference type="GO" id="GO:0004497">
    <property type="term" value="F:monooxygenase activity"/>
    <property type="evidence" value="ECO:0007669"/>
    <property type="project" value="UniProtKB-KW"/>
</dbReference>
<dbReference type="GO" id="GO:0016705">
    <property type="term" value="F:oxidoreductase activity, acting on paired donors, with incorporation or reduction of molecular oxygen"/>
    <property type="evidence" value="ECO:0007669"/>
    <property type="project" value="InterPro"/>
</dbReference>
<reference evidence="15" key="1">
    <citation type="submission" date="2021-05" db="EMBL/GenBank/DDBJ databases">
        <authorList>
            <person name="Alioto T."/>
            <person name="Alioto T."/>
            <person name="Gomez Garrido J."/>
        </authorList>
    </citation>
    <scope>NUCLEOTIDE SEQUENCE</scope>
</reference>
<comment type="similarity">
    <text evidence="4">Belongs to the cytochrome P450 family.</text>
</comment>
<accession>A0A8D8SAJ7</accession>
<sequence>MIFMLNHIKFPLVQKGLFLLKISPTLLLLYSALILTLILSYRRRHYYKFSSRVPGPPQWPLLGCAKLRYEGPEGMVTMLHHYVDYFRTLGSCIAGTFYGDKYLIVSLSPAYTNFFLTKILKKSDLYQAVSNLFRDGVLGLSTIAKWRVDRKMIGPSFNHSVIKTYISIFFEESNLLVQKCHPLMQRGEAFYPGDLLNLATFDMVIRSTLGENPRAQDHSDHPAVRAMMDILNSIHVRLSHPFLMRDFWSNLLGYTKLEKSYEKIFRDFTRDIVRRIATQDSQEKSFSFATHMMQNEMDEENLITHVVNVVFAGTDTTKTANFAVLLMLAIHPEVQEKAYQELTSILGCDKTREPTYEELLRMNYLEMVIKEALRLFPPVPIVARQVSTDSDKLEDLQLPKGASIVLDIYMLHRDARYFPNPDLFDPERFTLTESAKRPIGSYLPFLFGSRDCIGRKYAMLQVKTVVSTLLRNYRILPSQTCGTMEEVEILIQTTSKFAPHCQIKLKSRD</sequence>
<dbReference type="Gene3D" id="1.10.630.10">
    <property type="entry name" value="Cytochrome P450"/>
    <property type="match status" value="1"/>
</dbReference>
<evidence type="ECO:0000256" key="11">
    <source>
        <dbReference type="ARBA" id="ARBA00023033"/>
    </source>
</evidence>
<dbReference type="PANTHER" id="PTHR24291">
    <property type="entry name" value="CYTOCHROME P450 FAMILY 4"/>
    <property type="match status" value="1"/>
</dbReference>
<evidence type="ECO:0000313" key="15">
    <source>
        <dbReference type="EMBL" id="CAG6666280.1"/>
    </source>
</evidence>
<dbReference type="EMBL" id="HBUF01213611">
    <property type="protein sequence ID" value="CAG6666280.1"/>
    <property type="molecule type" value="Transcribed_RNA"/>
</dbReference>
<keyword evidence="6 13" id="KW-0479">Metal-binding</keyword>
<keyword evidence="14" id="KW-0812">Transmembrane</keyword>
<evidence type="ECO:0000256" key="1">
    <source>
        <dbReference type="ARBA" id="ARBA00001971"/>
    </source>
</evidence>
<keyword evidence="10 13" id="KW-0408">Iron</keyword>
<comment type="subcellular location">
    <subcellularLocation>
        <location evidence="3">Endoplasmic reticulum membrane</location>
        <topology evidence="3">Peripheral membrane protein</topology>
    </subcellularLocation>
    <subcellularLocation>
        <location evidence="2">Microsome membrane</location>
        <topology evidence="2">Peripheral membrane protein</topology>
    </subcellularLocation>
</comment>
<evidence type="ECO:0000256" key="6">
    <source>
        <dbReference type="ARBA" id="ARBA00022723"/>
    </source>
</evidence>
<evidence type="ECO:0000256" key="3">
    <source>
        <dbReference type="ARBA" id="ARBA00004406"/>
    </source>
</evidence>
<proteinExistence type="inferred from homology"/>
<evidence type="ECO:0000256" key="2">
    <source>
        <dbReference type="ARBA" id="ARBA00004174"/>
    </source>
</evidence>
<feature type="transmembrane region" description="Helical" evidence="14">
    <location>
        <begin position="20"/>
        <end position="41"/>
    </location>
</feature>
<evidence type="ECO:0000256" key="10">
    <source>
        <dbReference type="ARBA" id="ARBA00023004"/>
    </source>
</evidence>
<dbReference type="SUPFAM" id="SSF48264">
    <property type="entry name" value="Cytochrome P450"/>
    <property type="match status" value="1"/>
</dbReference>
<dbReference type="InterPro" id="IPR036396">
    <property type="entry name" value="Cyt_P450_sf"/>
</dbReference>